<evidence type="ECO:0000256" key="1">
    <source>
        <dbReference type="SAM" id="SignalP"/>
    </source>
</evidence>
<dbReference type="Proteomes" id="UP000245699">
    <property type="component" value="Unassembled WGS sequence"/>
</dbReference>
<reference evidence="2 3" key="1">
    <citation type="journal article" date="2018" name="MBio">
        <title>Comparative Genomics Reveals the Core Gene Toolbox for the Fungus-Insect Symbiosis.</title>
        <authorList>
            <person name="Wang Y."/>
            <person name="Stata M."/>
            <person name="Wang W."/>
            <person name="Stajich J.E."/>
            <person name="White M.M."/>
            <person name="Moncalvo J.M."/>
        </authorList>
    </citation>
    <scope>NUCLEOTIDE SEQUENCE [LARGE SCALE GENOMIC DNA]</scope>
    <source>
        <strain evidence="2 3">AUS-77-4</strain>
    </source>
</reference>
<name>A0A2T9YWB6_9FUNG</name>
<dbReference type="AlphaFoldDB" id="A0A2T9YWB6"/>
<comment type="caution">
    <text evidence="2">The sequence shown here is derived from an EMBL/GenBank/DDBJ whole genome shotgun (WGS) entry which is preliminary data.</text>
</comment>
<evidence type="ECO:0000313" key="3">
    <source>
        <dbReference type="Proteomes" id="UP000245699"/>
    </source>
</evidence>
<dbReference type="OrthoDB" id="5551532at2759"/>
<evidence type="ECO:0000313" key="2">
    <source>
        <dbReference type="EMBL" id="PVU96627.1"/>
    </source>
</evidence>
<keyword evidence="1" id="KW-0732">Signal</keyword>
<feature type="signal peptide" evidence="1">
    <location>
        <begin position="1"/>
        <end position="16"/>
    </location>
</feature>
<protein>
    <submittedName>
        <fullName evidence="2">Uncharacterized protein</fullName>
    </submittedName>
</protein>
<gene>
    <name evidence="2" type="ORF">BB559_002307</name>
</gene>
<dbReference type="EMBL" id="MBFT01000137">
    <property type="protein sequence ID" value="PVU96627.1"/>
    <property type="molecule type" value="Genomic_DNA"/>
</dbReference>
<organism evidence="2 3">
    <name type="scientific">Furculomyces boomerangus</name>
    <dbReference type="NCBI Taxonomy" id="61424"/>
    <lineage>
        <taxon>Eukaryota</taxon>
        <taxon>Fungi</taxon>
        <taxon>Fungi incertae sedis</taxon>
        <taxon>Zoopagomycota</taxon>
        <taxon>Kickxellomycotina</taxon>
        <taxon>Harpellomycetes</taxon>
        <taxon>Harpellales</taxon>
        <taxon>Harpellaceae</taxon>
        <taxon>Furculomyces</taxon>
    </lineage>
</organism>
<keyword evidence="3" id="KW-1185">Reference proteome</keyword>
<feature type="chain" id="PRO_5015402240" evidence="1">
    <location>
        <begin position="17"/>
        <end position="89"/>
    </location>
</feature>
<proteinExistence type="predicted"/>
<sequence length="89" mass="9872">MRPAFILSILAASAVATDSLNWKDAEPTDQLLWKDTITNPEIIKRIENMDMSTNVDKRLLSSIFDSVTKSISSAVYNLLWTVKASIEAG</sequence>
<accession>A0A2T9YWB6</accession>